<proteinExistence type="predicted"/>
<reference evidence="1 2" key="1">
    <citation type="submission" date="2014-11" db="EMBL/GenBank/DDBJ databases">
        <title>Genome of a novel goose pathogen.</title>
        <authorList>
            <person name="Hansen C.M."/>
            <person name="Hueffer K."/>
            <person name="Choi S.C."/>
        </authorList>
    </citation>
    <scope>NUCLEOTIDE SEQUENCE [LARGE SCALE GENOMIC DNA]</scope>
    <source>
        <strain evidence="1 2">KH1503</strain>
    </source>
</reference>
<gene>
    <name evidence="1" type="ORF">PL75_03295</name>
</gene>
<dbReference type="EMBL" id="JTDO01000004">
    <property type="protein sequence ID" value="KLT73264.1"/>
    <property type="molecule type" value="Genomic_DNA"/>
</dbReference>
<evidence type="ECO:0000313" key="2">
    <source>
        <dbReference type="Proteomes" id="UP000036027"/>
    </source>
</evidence>
<dbReference type="OrthoDB" id="8592716at2"/>
<dbReference type="STRING" id="1470200.PL75_03295"/>
<keyword evidence="2" id="KW-1185">Reference proteome</keyword>
<dbReference type="PATRIC" id="fig|1470200.3.peg.1770"/>
<organism evidence="1 2">
    <name type="scientific">Neisseria arctica</name>
    <dbReference type="NCBI Taxonomy" id="1470200"/>
    <lineage>
        <taxon>Bacteria</taxon>
        <taxon>Pseudomonadati</taxon>
        <taxon>Pseudomonadota</taxon>
        <taxon>Betaproteobacteria</taxon>
        <taxon>Neisseriales</taxon>
        <taxon>Neisseriaceae</taxon>
        <taxon>Neisseria</taxon>
    </lineage>
</organism>
<protein>
    <submittedName>
        <fullName evidence="1">Uncharacterized protein</fullName>
    </submittedName>
</protein>
<dbReference type="Proteomes" id="UP000036027">
    <property type="component" value="Unassembled WGS sequence"/>
</dbReference>
<name>A0A0J0YT19_9NEIS</name>
<accession>A0A0J0YT19</accession>
<comment type="caution">
    <text evidence="1">The sequence shown here is derived from an EMBL/GenBank/DDBJ whole genome shotgun (WGS) entry which is preliminary data.</text>
</comment>
<sequence length="60" mass="7052">MGERMKRMALNLKIDQHIILPSGRAARVRYIFADAVLLEYLDNKERLQLSRLFAVKHWGV</sequence>
<evidence type="ECO:0000313" key="1">
    <source>
        <dbReference type="EMBL" id="KLT73264.1"/>
    </source>
</evidence>
<dbReference type="AlphaFoldDB" id="A0A0J0YT19"/>